<evidence type="ECO:0000259" key="3">
    <source>
        <dbReference type="Pfam" id="PF14389"/>
    </source>
</evidence>
<keyword evidence="1" id="KW-0472">Membrane</keyword>
<dbReference type="PANTHER" id="PTHR23054:SF18">
    <property type="entry name" value="TERNARY COMPLEX FACTOR MIP1, LEUCINE-ZIPPER"/>
    <property type="match status" value="1"/>
</dbReference>
<sequence>MLFQETENGANMLQNREMPLHRRSKRLASDAVLVFFSFVFVSLSVIVNLKSQYCFSLSTFSVIGFLDMVKDTVEEERLDKSFEASNRMKLDTSYFEESMKTTKKSFPKTNIHSSLKQEILQLEKRLQEQFKVRTTLENALGYRSSSQDNTTDIEVPKPATELIKEIAVLELEVSHLEQYLLSLYRKAFDGQISSTSPSTTDEKLKSPVNSPKAKYIVNCVPDIALKKEDKAVQSGYDSFGNPIREYSGICEDKLLDSSVRRCQSSLSHYSVCSKRISLPEDSLGQAVRPCLSQPMSMMEFAQNASSNLTSLAEYLGTQILDHVPESANRLSEDMVKCISAIYCKLSDPPSTHHGLSSPVSSSSPISAFSPQDQFDMLSPGFKNNPPFDIRLDNPFHVEGLKEFSGPYSTMVEVPWIYRDSQKLIEIEHLLQDFRSLISKLEEVNPRKLNHEEKLAFWINVHNSLMMHAYLAYGIPQNNMKKVFVLLKAAYNIGGQTISVDTIQSSILGCRVPRPGQWLSLLIPSKSKLKSGDKRLAYKIHQSEPLLHFALCTGCHSDPAVRVYTPKGVLQELETAKEEYIRATFGIRKDKKVVLPKIVESFAKESRLCTAGTMEMIQKSLPESLRRSVSKCQNGKSRKNIEWISHNFTFRYLISREMVK</sequence>
<gene>
    <name evidence="4" type="ORF">E5676_scaffold255G005350</name>
</gene>
<dbReference type="Pfam" id="PF04784">
    <property type="entry name" value="DUF547"/>
    <property type="match status" value="1"/>
</dbReference>
<evidence type="ECO:0000259" key="2">
    <source>
        <dbReference type="Pfam" id="PF04784"/>
    </source>
</evidence>
<evidence type="ECO:0000256" key="1">
    <source>
        <dbReference type="SAM" id="Phobius"/>
    </source>
</evidence>
<accession>A0A5D3CNB6</accession>
<keyword evidence="1" id="KW-1133">Transmembrane helix</keyword>
<comment type="caution">
    <text evidence="4">The sequence shown here is derived from an EMBL/GenBank/DDBJ whole genome shotgun (WGS) entry which is preliminary data.</text>
</comment>
<dbReference type="InterPro" id="IPR025757">
    <property type="entry name" value="MIP1_Leuzipper"/>
</dbReference>
<dbReference type="InterPro" id="IPR006869">
    <property type="entry name" value="DUF547"/>
</dbReference>
<reference evidence="4 5" key="1">
    <citation type="submission" date="2019-08" db="EMBL/GenBank/DDBJ databases">
        <title>Draft genome sequences of two oriental melons (Cucumis melo L. var makuwa).</title>
        <authorList>
            <person name="Kwon S.-Y."/>
        </authorList>
    </citation>
    <scope>NUCLEOTIDE SEQUENCE [LARGE SCALE GENOMIC DNA]</scope>
    <source>
        <strain evidence="5">cv. Chang Bougi</strain>
        <tissue evidence="4">Leaf</tissue>
    </source>
</reference>
<evidence type="ECO:0008006" key="6">
    <source>
        <dbReference type="Google" id="ProtNLM"/>
    </source>
</evidence>
<dbReference type="EMBL" id="SSTD01010113">
    <property type="protein sequence ID" value="TYK12940.1"/>
    <property type="molecule type" value="Genomic_DNA"/>
</dbReference>
<keyword evidence="1" id="KW-0812">Transmembrane</keyword>
<feature type="domain" description="Ternary complex factor MIP1 leucine-zipper" evidence="3">
    <location>
        <begin position="110"/>
        <end position="189"/>
    </location>
</feature>
<organism evidence="4 5">
    <name type="scientific">Cucumis melo var. makuwa</name>
    <name type="common">Oriental melon</name>
    <dbReference type="NCBI Taxonomy" id="1194695"/>
    <lineage>
        <taxon>Eukaryota</taxon>
        <taxon>Viridiplantae</taxon>
        <taxon>Streptophyta</taxon>
        <taxon>Embryophyta</taxon>
        <taxon>Tracheophyta</taxon>
        <taxon>Spermatophyta</taxon>
        <taxon>Magnoliopsida</taxon>
        <taxon>eudicotyledons</taxon>
        <taxon>Gunneridae</taxon>
        <taxon>Pentapetalae</taxon>
        <taxon>rosids</taxon>
        <taxon>fabids</taxon>
        <taxon>Cucurbitales</taxon>
        <taxon>Cucurbitaceae</taxon>
        <taxon>Benincaseae</taxon>
        <taxon>Cucumis</taxon>
    </lineage>
</organism>
<dbReference type="Proteomes" id="UP000321947">
    <property type="component" value="Unassembled WGS sequence"/>
</dbReference>
<dbReference type="PANTHER" id="PTHR23054">
    <property type="entry name" value="TERNARY COMPLEX FACTOR MIP1, LEUCINE-ZIPPER-RELATED"/>
    <property type="match status" value="1"/>
</dbReference>
<feature type="transmembrane region" description="Helical" evidence="1">
    <location>
        <begin position="27"/>
        <end position="49"/>
    </location>
</feature>
<name>A0A5D3CNB6_CUCMM</name>
<proteinExistence type="predicted"/>
<evidence type="ECO:0000313" key="5">
    <source>
        <dbReference type="Proteomes" id="UP000321947"/>
    </source>
</evidence>
<dbReference type="AlphaFoldDB" id="A0A5D3CNB6"/>
<dbReference type="Pfam" id="PF14389">
    <property type="entry name" value="Lzipper-MIP1"/>
    <property type="match status" value="1"/>
</dbReference>
<protein>
    <recommendedName>
        <fullName evidence="6">DUF547 domain-containing protein/Lzipper-MIP1 domain-containing protein</fullName>
    </recommendedName>
</protein>
<evidence type="ECO:0000313" key="4">
    <source>
        <dbReference type="EMBL" id="TYK12940.1"/>
    </source>
</evidence>
<feature type="domain" description="DUF547" evidence="2">
    <location>
        <begin position="446"/>
        <end position="580"/>
    </location>
</feature>